<gene>
    <name evidence="1" type="ORF">RASY3_14680</name>
</gene>
<dbReference type="Proteomes" id="UP000021369">
    <property type="component" value="Unassembled WGS sequence"/>
</dbReference>
<keyword evidence="2" id="KW-1185">Reference proteome</keyword>
<proteinExistence type="predicted"/>
<reference evidence="1 2" key="1">
    <citation type="submission" date="2013-06" db="EMBL/GenBank/DDBJ databases">
        <title>Rumen cellulosomics: divergent fiber-degrading strategies revealed by comparative genome-wide analysis of six Ruminococcal strains.</title>
        <authorList>
            <person name="Dassa B."/>
            <person name="Borovok I."/>
            <person name="Lamed R."/>
            <person name="Flint H."/>
            <person name="Yeoman C.J."/>
            <person name="White B."/>
            <person name="Bayer E.A."/>
        </authorList>
    </citation>
    <scope>NUCLEOTIDE SEQUENCE [LARGE SCALE GENOMIC DNA]</scope>
    <source>
        <strain evidence="1 2">SY3</strain>
    </source>
</reference>
<sequence length="65" mass="7416">MKMTKAQFKKRWDSNEEGGGITFDDIAQCAVDWGLVQNPRIHRIDIIANMVTKAAGCEYVYPVQR</sequence>
<dbReference type="AlphaFoldDB" id="A0A011WNK3"/>
<dbReference type="PATRIC" id="fig|1341156.4.peg.2562"/>
<dbReference type="EMBL" id="JEOB01000004">
    <property type="protein sequence ID" value="EXM38555.1"/>
    <property type="molecule type" value="Genomic_DNA"/>
</dbReference>
<accession>A0A011WNK3</accession>
<organism evidence="1 2">
    <name type="scientific">Ruminococcus albus SY3</name>
    <dbReference type="NCBI Taxonomy" id="1341156"/>
    <lineage>
        <taxon>Bacteria</taxon>
        <taxon>Bacillati</taxon>
        <taxon>Bacillota</taxon>
        <taxon>Clostridia</taxon>
        <taxon>Eubacteriales</taxon>
        <taxon>Oscillospiraceae</taxon>
        <taxon>Ruminococcus</taxon>
    </lineage>
</organism>
<evidence type="ECO:0000313" key="2">
    <source>
        <dbReference type="Proteomes" id="UP000021369"/>
    </source>
</evidence>
<name>A0A011WNK3_RUMAL</name>
<dbReference type="RefSeq" id="WP_037289393.1">
    <property type="nucleotide sequence ID" value="NZ_JEOB01000004.1"/>
</dbReference>
<comment type="caution">
    <text evidence="1">The sequence shown here is derived from an EMBL/GenBank/DDBJ whole genome shotgun (WGS) entry which is preliminary data.</text>
</comment>
<protein>
    <submittedName>
        <fullName evidence="1">Uncharacterized protein</fullName>
    </submittedName>
</protein>
<evidence type="ECO:0000313" key="1">
    <source>
        <dbReference type="EMBL" id="EXM38555.1"/>
    </source>
</evidence>